<protein>
    <submittedName>
        <fullName evidence="1">Prophage CP4-57 regulatory</fullName>
    </submittedName>
    <submittedName>
        <fullName evidence="2">Putative transcriptional regulator</fullName>
    </submittedName>
</protein>
<dbReference type="PATRIC" id="fig|540747.5.peg.4543"/>
<evidence type="ECO:0000313" key="2">
    <source>
        <dbReference type="EMBL" id="QEW26938.1"/>
    </source>
</evidence>
<keyword evidence="3" id="KW-1185">Reference proteome</keyword>
<reference evidence="1 3" key="1">
    <citation type="submission" date="2015-04" db="EMBL/GenBank/DDBJ databases">
        <title>The draft genome sequence of Roseovarius indicus B108T.</title>
        <authorList>
            <person name="Li G."/>
            <person name="Lai Q."/>
            <person name="Shao Z."/>
            <person name="Yan P."/>
        </authorList>
    </citation>
    <scope>NUCLEOTIDE SEQUENCE [LARGE SCALE GENOMIC DNA]</scope>
    <source>
        <strain evidence="1 3">B108</strain>
    </source>
</reference>
<reference evidence="2 4" key="2">
    <citation type="submission" date="2018-08" db="EMBL/GenBank/DDBJ databases">
        <title>Genetic Globetrotter - A new plasmid hitch-hiking vast phylogenetic and geographic distances.</title>
        <authorList>
            <person name="Vollmers J."/>
            <person name="Petersen J."/>
        </authorList>
    </citation>
    <scope>NUCLEOTIDE SEQUENCE [LARGE SCALE GENOMIC DNA]</scope>
    <source>
        <strain evidence="2 4">DSM 26383</strain>
    </source>
</reference>
<dbReference type="EMBL" id="LAXI01000004">
    <property type="protein sequence ID" value="KRS18229.1"/>
    <property type="molecule type" value="Genomic_DNA"/>
</dbReference>
<dbReference type="SUPFAM" id="SSF46955">
    <property type="entry name" value="Putative DNA-binding domain"/>
    <property type="match status" value="1"/>
</dbReference>
<dbReference type="InterPro" id="IPR009061">
    <property type="entry name" value="DNA-bd_dom_put_sf"/>
</dbReference>
<evidence type="ECO:0000313" key="1">
    <source>
        <dbReference type="EMBL" id="KRS18229.1"/>
    </source>
</evidence>
<sequence length="65" mass="7712">MTENEKRIQAAKVLALCGDISQMTLWRWMRDPALNFPKPVYIGNRRYWREADVIEWLESQNTEAA</sequence>
<proteinExistence type="predicted"/>
<dbReference type="Gene3D" id="1.10.238.160">
    <property type="match status" value="1"/>
</dbReference>
<dbReference type="EMBL" id="CP031598">
    <property type="protein sequence ID" value="QEW26938.1"/>
    <property type="molecule type" value="Genomic_DNA"/>
</dbReference>
<dbReference type="Pfam" id="PF05930">
    <property type="entry name" value="Phage_AlpA"/>
    <property type="match status" value="1"/>
</dbReference>
<dbReference type="InterPro" id="IPR010260">
    <property type="entry name" value="AlpA"/>
</dbReference>
<organism evidence="1 3">
    <name type="scientific">Roseovarius indicus</name>
    <dbReference type="NCBI Taxonomy" id="540747"/>
    <lineage>
        <taxon>Bacteria</taxon>
        <taxon>Pseudomonadati</taxon>
        <taxon>Pseudomonadota</taxon>
        <taxon>Alphaproteobacteria</taxon>
        <taxon>Rhodobacterales</taxon>
        <taxon>Roseobacteraceae</taxon>
        <taxon>Roseovarius</taxon>
    </lineage>
</organism>
<evidence type="ECO:0000313" key="3">
    <source>
        <dbReference type="Proteomes" id="UP000051401"/>
    </source>
</evidence>
<dbReference type="KEGG" id="rid:RIdsm_02746"/>
<dbReference type="Proteomes" id="UP000051401">
    <property type="component" value="Unassembled WGS sequence"/>
</dbReference>
<dbReference type="AlphaFoldDB" id="A0A0T5PAT7"/>
<dbReference type="STRING" id="540747.SAMN04488031_101599"/>
<dbReference type="RefSeq" id="WP_057815376.1">
    <property type="nucleotide sequence ID" value="NZ_CP031598.1"/>
</dbReference>
<name>A0A0T5PAT7_9RHOB</name>
<accession>A0A0T5PAT7</accession>
<dbReference type="Proteomes" id="UP000325785">
    <property type="component" value="Chromosome"/>
</dbReference>
<gene>
    <name evidence="2" type="ORF">RIdsm_02746</name>
    <name evidence="1" type="ORF">XM52_08760</name>
</gene>
<evidence type="ECO:0000313" key="4">
    <source>
        <dbReference type="Proteomes" id="UP000325785"/>
    </source>
</evidence>